<reference evidence="1 2" key="1">
    <citation type="journal article" date="2022" name="Hortic Res">
        <title>A haplotype resolved chromosomal level avocado genome allows analysis of novel avocado genes.</title>
        <authorList>
            <person name="Nath O."/>
            <person name="Fletcher S.J."/>
            <person name="Hayward A."/>
            <person name="Shaw L.M."/>
            <person name="Masouleh A.K."/>
            <person name="Furtado A."/>
            <person name="Henry R.J."/>
            <person name="Mitter N."/>
        </authorList>
    </citation>
    <scope>NUCLEOTIDE SEQUENCE [LARGE SCALE GENOMIC DNA]</scope>
    <source>
        <strain evidence="2">cv. Hass</strain>
    </source>
</reference>
<keyword evidence="2" id="KW-1185">Reference proteome</keyword>
<gene>
    <name evidence="1" type="ORF">MRB53_020368</name>
</gene>
<comment type="caution">
    <text evidence="1">The sequence shown here is derived from an EMBL/GenBank/DDBJ whole genome shotgun (WGS) entry which is preliminary data.</text>
</comment>
<evidence type="ECO:0000313" key="1">
    <source>
        <dbReference type="EMBL" id="KAJ8627061.1"/>
    </source>
</evidence>
<name>A0ACC2L0Z7_PERAE</name>
<protein>
    <submittedName>
        <fullName evidence="1">Uncharacterized protein</fullName>
    </submittedName>
</protein>
<evidence type="ECO:0000313" key="2">
    <source>
        <dbReference type="Proteomes" id="UP001234297"/>
    </source>
</evidence>
<organism evidence="1 2">
    <name type="scientific">Persea americana</name>
    <name type="common">Avocado</name>
    <dbReference type="NCBI Taxonomy" id="3435"/>
    <lineage>
        <taxon>Eukaryota</taxon>
        <taxon>Viridiplantae</taxon>
        <taxon>Streptophyta</taxon>
        <taxon>Embryophyta</taxon>
        <taxon>Tracheophyta</taxon>
        <taxon>Spermatophyta</taxon>
        <taxon>Magnoliopsida</taxon>
        <taxon>Magnoliidae</taxon>
        <taxon>Laurales</taxon>
        <taxon>Lauraceae</taxon>
        <taxon>Persea</taxon>
    </lineage>
</organism>
<accession>A0ACC2L0Z7</accession>
<sequence length="549" mass="60286">MKTASLFLFSRTNLFVFFSLFVFSQGGQTHQGEWKLMKKSIGISAMHMALLPNNKIITFDRTDYGPSNISLPSGRCRRDPHDQALTTDCSAHSVEFDPADRSIRPLTILTDTWCSSGALFPDGKLVQTGGFNDGDRAVRYLSPCPGCDWVESQFGLSGRRWYSSNQLLPSGKMIIVGGRGQFNYEFVPKPSKSDTSLYDLKFLRETRGSSAENNLYPFLHLLPDGNLFVFANTKSILLDYVNHRILRTYPEIPGGDARNYPSSGSSALLPLVLNSKKETKAEIIVCGGAPPDSNAKANSRVFMSASKTCGRLTATDESPEWVMEEMPLRRVMGDMIMLPTGDILIINGAAKGTAGWGVAREPVLQPVLYRTGLVSNRRIEVLRGSSIPRMYHSTAHLLPDGRVLVGGSNPNIRYDFMGVLFPTELSLEAFSPPYLMKGSPRPTITRINPGLNLQYKTRFSVEFDSKKKDGAVYVTMVAPSFTTHSYAMNQRLLVLEVAGVRQVAGTHYVIDGYAPATSALAPPGHYLVFVVHGGVPSPGKWVHISSGGN</sequence>
<proteinExistence type="predicted"/>
<dbReference type="EMBL" id="CM056814">
    <property type="protein sequence ID" value="KAJ8627061.1"/>
    <property type="molecule type" value="Genomic_DNA"/>
</dbReference>
<dbReference type="Proteomes" id="UP001234297">
    <property type="component" value="Chromosome 6"/>
</dbReference>